<feature type="transmembrane region" description="Helical" evidence="5">
    <location>
        <begin position="401"/>
        <end position="422"/>
    </location>
</feature>
<keyword evidence="3 5" id="KW-1133">Transmembrane helix</keyword>
<dbReference type="PANTHER" id="PTHR21576">
    <property type="entry name" value="UNCHARACTERIZED NODULIN-LIKE PROTEIN"/>
    <property type="match status" value="1"/>
</dbReference>
<gene>
    <name evidence="6" type="ordered locus">PP7435_Chr1-0527</name>
</gene>
<feature type="transmembrane region" description="Helical" evidence="5">
    <location>
        <begin position="375"/>
        <end position="395"/>
    </location>
</feature>
<feature type="transmembrane region" description="Helical" evidence="5">
    <location>
        <begin position="99"/>
        <end position="120"/>
    </location>
</feature>
<feature type="transmembrane region" description="Helical" evidence="5">
    <location>
        <begin position="434"/>
        <end position="454"/>
    </location>
</feature>
<dbReference type="Pfam" id="PF07690">
    <property type="entry name" value="MFS_1"/>
    <property type="match status" value="1"/>
</dbReference>
<keyword evidence="2 5" id="KW-0812">Transmembrane</keyword>
<sequence>MKAITRVFLMVAVTVININCGTLYLYSAYSPQLAQRLGYTTRNASNIATAGQQGVLFSAPLVGLIIDKYGYTPAMILGSIMSFSAYFLLKIQFDHETSSVWRSSMYLCSVGIGSTFVNSATLKCSMSIFPNMKGLASSLPLAMYGASATFFSLVGATFFPGDTSAFLGFIAWAGLVISSLCVPIVCYYDFSLMKSKNKKFEEQDNEDEANVQLMSPTFASHDIELTHFQSDVMISPRHSRPVSPFEVEMDHPSDTPKWTLTSKSVESPEMNIRQLIKRPEFWMLFAVLGFLAGLGQMYIYSCGYMVKALTGGSEDILSIADFSKGIDKFPLKVEKYLQTQQQLQVSVISISSTLGRLSSGVVGDLTIKKFKIQRTWFLFVPTIIIFATQIMGLIASSLKSLLAISMLLGFGYGFTYSTYPAIVCDLYGLNNFSMNWGVFMLSAMLPNMLLNHLFGSVYDKHIKPLNLDYLKGRIDDKTMEELVEFLQKKPMNVCDDKVDCYREAFGWTAVISFVIIQLVVYINIRGKKMRGLIKVGGRLGGNSRDSSSVDGERET</sequence>
<dbReference type="EMBL" id="FR839628">
    <property type="protein sequence ID" value="SCV11813.1"/>
    <property type="molecule type" value="Genomic_DNA"/>
</dbReference>
<evidence type="ECO:0000256" key="5">
    <source>
        <dbReference type="SAM" id="Phobius"/>
    </source>
</evidence>
<protein>
    <recommendedName>
        <fullName evidence="8">Nodulin-like domain-containing protein</fullName>
    </recommendedName>
</protein>
<feature type="transmembrane region" description="Helical" evidence="5">
    <location>
        <begin position="7"/>
        <end position="27"/>
    </location>
</feature>
<evidence type="ECO:0000313" key="7">
    <source>
        <dbReference type="Proteomes" id="UP000006853"/>
    </source>
</evidence>
<proteinExistence type="predicted"/>
<dbReference type="SUPFAM" id="SSF103473">
    <property type="entry name" value="MFS general substrate transporter"/>
    <property type="match status" value="2"/>
</dbReference>
<feature type="transmembrane region" description="Helical" evidence="5">
    <location>
        <begin position="141"/>
        <end position="159"/>
    </location>
</feature>
<evidence type="ECO:0000256" key="3">
    <source>
        <dbReference type="ARBA" id="ARBA00022989"/>
    </source>
</evidence>
<keyword evidence="7" id="KW-1185">Reference proteome</keyword>
<dbReference type="PANTHER" id="PTHR21576:SF158">
    <property type="entry name" value="RIBOSOMAL RNA-PROCESSING PROTEIN 12-LIKE CONSERVED DOMAIN-CONTAINING PROTEIN"/>
    <property type="match status" value="1"/>
</dbReference>
<evidence type="ECO:0000313" key="6">
    <source>
        <dbReference type="EMBL" id="SCV11813.1"/>
    </source>
</evidence>
<dbReference type="GO" id="GO:0000329">
    <property type="term" value="C:fungal-type vacuole membrane"/>
    <property type="evidence" value="ECO:0007669"/>
    <property type="project" value="TreeGrafter"/>
</dbReference>
<name>A0A1G4KP91_KOMPC</name>
<feature type="transmembrane region" description="Helical" evidence="5">
    <location>
        <begin position="281"/>
        <end position="300"/>
    </location>
</feature>
<dbReference type="GO" id="GO:0022857">
    <property type="term" value="F:transmembrane transporter activity"/>
    <property type="evidence" value="ECO:0007669"/>
    <property type="project" value="InterPro"/>
</dbReference>
<feature type="transmembrane region" description="Helical" evidence="5">
    <location>
        <begin position="165"/>
        <end position="190"/>
    </location>
</feature>
<keyword evidence="4 5" id="KW-0472">Membrane</keyword>
<dbReference type="AlphaFoldDB" id="A0A1G4KP91"/>
<evidence type="ECO:0008006" key="8">
    <source>
        <dbReference type="Google" id="ProtNLM"/>
    </source>
</evidence>
<accession>A0A1G4KP91</accession>
<dbReference type="Proteomes" id="UP000006853">
    <property type="component" value="Chromosome 1"/>
</dbReference>
<dbReference type="InterPro" id="IPR036259">
    <property type="entry name" value="MFS_trans_sf"/>
</dbReference>
<comment type="subcellular location">
    <subcellularLocation>
        <location evidence="1">Membrane</location>
        <topology evidence="1">Multi-pass membrane protein</topology>
    </subcellularLocation>
</comment>
<dbReference type="InterPro" id="IPR011701">
    <property type="entry name" value="MFS"/>
</dbReference>
<feature type="transmembrane region" description="Helical" evidence="5">
    <location>
        <begin position="505"/>
        <end position="524"/>
    </location>
</feature>
<dbReference type="Gene3D" id="1.20.1250.20">
    <property type="entry name" value="MFS general substrate transporter like domains"/>
    <property type="match status" value="2"/>
</dbReference>
<reference evidence="6 7" key="1">
    <citation type="journal article" date="2011" name="J. Biotechnol.">
        <title>High-quality genome sequence of Pichia pastoris CBS7435.</title>
        <authorList>
            <person name="Kuberl A."/>
            <person name="Schneider J."/>
            <person name="Thallinger G.G."/>
            <person name="Anderl I."/>
            <person name="Wibberg D."/>
            <person name="Hajek T."/>
            <person name="Jaenicke S."/>
            <person name="Brinkrolf K."/>
            <person name="Goesmann A."/>
            <person name="Szczepanowski R."/>
            <person name="Puhler A."/>
            <person name="Schwab H."/>
            <person name="Glieder A."/>
            <person name="Pichler H."/>
        </authorList>
    </citation>
    <scope>NUCLEOTIDE SEQUENCE [LARGE SCALE GENOMIC DNA]</scope>
    <source>
        <strain evidence="7">ATCC 76273 / CBS 7435 / CECT 11047 / NRRL Y-11430 / Wegner 21-1</strain>
    </source>
</reference>
<reference evidence="6 7" key="2">
    <citation type="journal article" date="2016" name="FEMS Yeast Res.">
        <title>Curation of the genome annotation of Pichia pastoris (Komagataella phaffii) CBS7435 from gene level to protein function.</title>
        <authorList>
            <person name="Valli M."/>
            <person name="Tatto N.E."/>
            <person name="Peymann A."/>
            <person name="Gruber C."/>
            <person name="Landes N."/>
            <person name="Ekker H."/>
            <person name="Thallinger G.G."/>
            <person name="Mattanovich D."/>
            <person name="Gasser B."/>
            <person name="Graf A.B."/>
        </authorList>
    </citation>
    <scope>GENOME REANNOTATION</scope>
    <source>
        <strain evidence="6 7">ATCC 76273 / CBS 7435 / CECT 11047 / NRRL Y-11430 / Wegner 21-1</strain>
    </source>
</reference>
<organism evidence="6 7">
    <name type="scientific">Komagataella phaffii (strain ATCC 76273 / CBS 7435 / CECT 11047 / NRRL Y-11430 / Wegner 21-1)</name>
    <name type="common">Yeast</name>
    <name type="synonym">Pichia pastoris</name>
    <dbReference type="NCBI Taxonomy" id="981350"/>
    <lineage>
        <taxon>Eukaryota</taxon>
        <taxon>Fungi</taxon>
        <taxon>Dikarya</taxon>
        <taxon>Ascomycota</taxon>
        <taxon>Saccharomycotina</taxon>
        <taxon>Pichiomycetes</taxon>
        <taxon>Pichiales</taxon>
        <taxon>Pichiaceae</taxon>
        <taxon>Komagataella</taxon>
    </lineage>
</organism>
<feature type="transmembrane region" description="Helical" evidence="5">
    <location>
        <begin position="73"/>
        <end position="93"/>
    </location>
</feature>
<evidence type="ECO:0000256" key="2">
    <source>
        <dbReference type="ARBA" id="ARBA00022692"/>
    </source>
</evidence>
<evidence type="ECO:0000256" key="4">
    <source>
        <dbReference type="ARBA" id="ARBA00023136"/>
    </source>
</evidence>
<evidence type="ECO:0000256" key="1">
    <source>
        <dbReference type="ARBA" id="ARBA00004141"/>
    </source>
</evidence>